<feature type="chain" id="PRO_5030750323" evidence="1">
    <location>
        <begin position="21"/>
        <end position="384"/>
    </location>
</feature>
<feature type="signal peptide" evidence="1">
    <location>
        <begin position="1"/>
        <end position="20"/>
    </location>
</feature>
<sequence length="384" mass="41313">MVTPTTSCMLLVCLVVVAHASRPIVVGLDEVAFIQHDLSKRPQAAQDDPAKAFEEGFNEHAKQFGEVSAVDMARFIGSLGAMKAPTVAPANLTYVAGESALVKGSGDHAGDWFPCQIKGVGKRPHEYRIFMPSVGNITVRAVALRKVQPEAQSWLPAFAPGERVEILAENAQWSGHWLQATILGQGSVPNTYYVKVHVAEVDALPDVPLRMLRKRYEPAASGCSDSDRMQVMHTFLQKGNLVFAGWASKCENFMPADGVVDYRKLDQCLQEVFPVSPMCTSCGVDFMKETTSRCSSQCGPITSACKSFSTPSKDCQDATAKCMACSTPALLSLFECVGIDDNGLPGKLEKFQQAAASRLLAMPGATDGIFTALLQALGSSVTRL</sequence>
<accession>A0A7S2HFR2</accession>
<name>A0A7S2HFR2_9DINO</name>
<evidence type="ECO:0000256" key="1">
    <source>
        <dbReference type="SAM" id="SignalP"/>
    </source>
</evidence>
<evidence type="ECO:0000313" key="2">
    <source>
        <dbReference type="EMBL" id="CAD9488555.1"/>
    </source>
</evidence>
<organism evidence="2">
    <name type="scientific">Alexandrium andersonii</name>
    <dbReference type="NCBI Taxonomy" id="327968"/>
    <lineage>
        <taxon>Eukaryota</taxon>
        <taxon>Sar</taxon>
        <taxon>Alveolata</taxon>
        <taxon>Dinophyceae</taxon>
        <taxon>Gonyaulacales</taxon>
        <taxon>Pyrocystaceae</taxon>
        <taxon>Alexandrium</taxon>
    </lineage>
</organism>
<dbReference type="AlphaFoldDB" id="A0A7S2HFR2"/>
<keyword evidence="1" id="KW-0732">Signal</keyword>
<gene>
    <name evidence="2" type="ORF">AAND1436_LOCUS34630</name>
</gene>
<reference evidence="2" key="1">
    <citation type="submission" date="2021-01" db="EMBL/GenBank/DDBJ databases">
        <authorList>
            <person name="Corre E."/>
            <person name="Pelletier E."/>
            <person name="Niang G."/>
            <person name="Scheremetjew M."/>
            <person name="Finn R."/>
            <person name="Kale V."/>
            <person name="Holt S."/>
            <person name="Cochrane G."/>
            <person name="Meng A."/>
            <person name="Brown T."/>
            <person name="Cohen L."/>
        </authorList>
    </citation>
    <scope>NUCLEOTIDE SEQUENCE</scope>
    <source>
        <strain evidence="2">CCMP2222</strain>
    </source>
</reference>
<protein>
    <submittedName>
        <fullName evidence="2">Uncharacterized protein</fullName>
    </submittedName>
</protein>
<proteinExistence type="predicted"/>
<dbReference type="EMBL" id="HBGQ01072113">
    <property type="protein sequence ID" value="CAD9488555.1"/>
    <property type="molecule type" value="Transcribed_RNA"/>
</dbReference>